<comment type="similarity">
    <text evidence="2">Belongs to the CPA3 antiporters (TC 2.A.63) subunit F family.</text>
</comment>
<organism evidence="9 10">
    <name type="scientific">Salinimonas profundi</name>
    <dbReference type="NCBI Taxonomy" id="2729140"/>
    <lineage>
        <taxon>Bacteria</taxon>
        <taxon>Pseudomonadati</taxon>
        <taxon>Pseudomonadota</taxon>
        <taxon>Gammaproteobacteria</taxon>
        <taxon>Alteromonadales</taxon>
        <taxon>Alteromonadaceae</taxon>
        <taxon>Alteromonas/Salinimonas group</taxon>
        <taxon>Salinimonas</taxon>
    </lineage>
</organism>
<dbReference type="Pfam" id="PF04066">
    <property type="entry name" value="MrpF_PhaF"/>
    <property type="match status" value="1"/>
</dbReference>
<evidence type="ECO:0000256" key="8">
    <source>
        <dbReference type="SAM" id="Phobius"/>
    </source>
</evidence>
<keyword evidence="10" id="KW-1185">Reference proteome</keyword>
<comment type="caution">
    <text evidence="9">The sequence shown here is derived from an EMBL/GenBank/DDBJ whole genome shotgun (WGS) entry which is preliminary data.</text>
</comment>
<protein>
    <recommendedName>
        <fullName evidence="11">Multiple resistance and pH regulation protein F</fullName>
    </recommendedName>
</protein>
<comment type="subcellular location">
    <subcellularLocation>
        <location evidence="1">Cell membrane</location>
        <topology evidence="1">Multi-pass membrane protein</topology>
    </subcellularLocation>
</comment>
<gene>
    <name evidence="9" type="ORF">HHX48_04190</name>
</gene>
<accession>A0ABR8LJ25</accession>
<name>A0ABR8LJ25_9ALTE</name>
<sequence>MSSLYTIVAAALLLCLIAGLARVIKGPENTDRMLCVQLFSTTGVGFLLILFVIKKDSAILDTALVMALLGSLVFITYGVFKQPGGQANDHDSE</sequence>
<evidence type="ECO:0000256" key="3">
    <source>
        <dbReference type="ARBA" id="ARBA00022448"/>
    </source>
</evidence>
<keyword evidence="7 8" id="KW-0472">Membrane</keyword>
<evidence type="ECO:0000256" key="1">
    <source>
        <dbReference type="ARBA" id="ARBA00004651"/>
    </source>
</evidence>
<dbReference type="EMBL" id="JABBXD010000001">
    <property type="protein sequence ID" value="MBD3584936.1"/>
    <property type="molecule type" value="Genomic_DNA"/>
</dbReference>
<keyword evidence="5 8" id="KW-0812">Transmembrane</keyword>
<reference evidence="9 10" key="1">
    <citation type="submission" date="2020-04" db="EMBL/GenBank/DDBJ databases">
        <title>Salinimonas sp. HHU 13199.</title>
        <authorList>
            <person name="Cui X."/>
            <person name="Zhang D."/>
        </authorList>
    </citation>
    <scope>NUCLEOTIDE SEQUENCE [LARGE SCALE GENOMIC DNA]</scope>
    <source>
        <strain evidence="9 10">HHU 13199</strain>
    </source>
</reference>
<proteinExistence type="inferred from homology"/>
<keyword evidence="3" id="KW-0813">Transport</keyword>
<evidence type="ECO:0000313" key="10">
    <source>
        <dbReference type="Proteomes" id="UP000624419"/>
    </source>
</evidence>
<evidence type="ECO:0000256" key="5">
    <source>
        <dbReference type="ARBA" id="ARBA00022692"/>
    </source>
</evidence>
<dbReference type="PANTHER" id="PTHR34702">
    <property type="entry name" value="NA(+)/H(+) ANTIPORTER SUBUNIT F1"/>
    <property type="match status" value="1"/>
</dbReference>
<evidence type="ECO:0000313" key="9">
    <source>
        <dbReference type="EMBL" id="MBD3584936.1"/>
    </source>
</evidence>
<feature type="transmembrane region" description="Helical" evidence="8">
    <location>
        <begin position="31"/>
        <end position="52"/>
    </location>
</feature>
<evidence type="ECO:0000256" key="6">
    <source>
        <dbReference type="ARBA" id="ARBA00022989"/>
    </source>
</evidence>
<feature type="transmembrane region" description="Helical" evidence="8">
    <location>
        <begin position="59"/>
        <end position="80"/>
    </location>
</feature>
<dbReference type="RefSeq" id="WP_191022459.1">
    <property type="nucleotide sequence ID" value="NZ_JABBXD010000001.1"/>
</dbReference>
<evidence type="ECO:0008006" key="11">
    <source>
        <dbReference type="Google" id="ProtNLM"/>
    </source>
</evidence>
<dbReference type="InterPro" id="IPR007208">
    <property type="entry name" value="MrpF/PhaF-like"/>
</dbReference>
<evidence type="ECO:0000256" key="7">
    <source>
        <dbReference type="ARBA" id="ARBA00023136"/>
    </source>
</evidence>
<dbReference type="PANTHER" id="PTHR34702:SF1">
    <property type="entry name" value="NA(+)_H(+) ANTIPORTER SUBUNIT F"/>
    <property type="match status" value="1"/>
</dbReference>
<evidence type="ECO:0000256" key="2">
    <source>
        <dbReference type="ARBA" id="ARBA00009212"/>
    </source>
</evidence>
<evidence type="ECO:0000256" key="4">
    <source>
        <dbReference type="ARBA" id="ARBA00022475"/>
    </source>
</evidence>
<keyword evidence="4" id="KW-1003">Cell membrane</keyword>
<dbReference type="Proteomes" id="UP000624419">
    <property type="component" value="Unassembled WGS sequence"/>
</dbReference>
<keyword evidence="6 8" id="KW-1133">Transmembrane helix</keyword>